<accession>A0A6H1UGA8</accession>
<protein>
    <submittedName>
        <fullName evidence="4">TetR/AcrR family transcriptional regulator</fullName>
    </submittedName>
</protein>
<keyword evidence="1 2" id="KW-0238">DNA-binding</keyword>
<feature type="domain" description="HTH tetR-type" evidence="3">
    <location>
        <begin position="8"/>
        <end position="68"/>
    </location>
</feature>
<dbReference type="PROSITE" id="PS50977">
    <property type="entry name" value="HTH_TETR_2"/>
    <property type="match status" value="1"/>
</dbReference>
<dbReference type="KEGG" id="fes:HER31_15240"/>
<organism evidence="4 5">
    <name type="scientific">Ferrimonas lipolytica</name>
    <dbReference type="NCBI Taxonomy" id="2724191"/>
    <lineage>
        <taxon>Bacteria</taxon>
        <taxon>Pseudomonadati</taxon>
        <taxon>Pseudomonadota</taxon>
        <taxon>Gammaproteobacteria</taxon>
        <taxon>Alteromonadales</taxon>
        <taxon>Ferrimonadaceae</taxon>
        <taxon>Ferrimonas</taxon>
    </lineage>
</organism>
<dbReference type="InterPro" id="IPR009057">
    <property type="entry name" value="Homeodomain-like_sf"/>
</dbReference>
<sequence length="250" mass="28908">MGRVEQKKQRDRMILDKAEEAIVERGLFSLSLLELARQAECSVNTLYGSFAKREDIAVGLFNRVMATFGVKACQEIALRQESIAERFMAMQMIWIRRQHKQSDLGGVQFLAAMPSVWKHASHSRIAITRKLLDSWYQSNLNFLQMARANGELVADDDHLHQCLNEVTCVERGFSLFSNNYSFRDEAISLPMERVFKVMSFSLEELSWQTPLTNDSFKRVMNICDEVETSLRNFDVDEHIWAVEMNAQELQ</sequence>
<proteinExistence type="predicted"/>
<reference evidence="4 5" key="1">
    <citation type="submission" date="2020-04" db="EMBL/GenBank/DDBJ databases">
        <title>Ferrimonas sp. S7 isolated from sea water.</title>
        <authorList>
            <person name="Bae S.S."/>
            <person name="Baek K."/>
        </authorList>
    </citation>
    <scope>NUCLEOTIDE SEQUENCE [LARGE SCALE GENOMIC DNA]</scope>
    <source>
        <strain evidence="4 5">S7</strain>
    </source>
</reference>
<dbReference type="AlphaFoldDB" id="A0A6H1UGA8"/>
<dbReference type="InterPro" id="IPR001647">
    <property type="entry name" value="HTH_TetR"/>
</dbReference>
<evidence type="ECO:0000259" key="3">
    <source>
        <dbReference type="PROSITE" id="PS50977"/>
    </source>
</evidence>
<name>A0A6H1UGA8_9GAMM</name>
<dbReference type="Gene3D" id="1.10.357.10">
    <property type="entry name" value="Tetracycline Repressor, domain 2"/>
    <property type="match status" value="1"/>
</dbReference>
<evidence type="ECO:0000313" key="4">
    <source>
        <dbReference type="EMBL" id="QIZ78137.1"/>
    </source>
</evidence>
<evidence type="ECO:0000313" key="5">
    <source>
        <dbReference type="Proteomes" id="UP000501602"/>
    </source>
</evidence>
<feature type="DNA-binding region" description="H-T-H motif" evidence="2">
    <location>
        <begin position="31"/>
        <end position="50"/>
    </location>
</feature>
<dbReference type="SUPFAM" id="SSF46689">
    <property type="entry name" value="Homeodomain-like"/>
    <property type="match status" value="1"/>
</dbReference>
<gene>
    <name evidence="4" type="ORF">HER31_15240</name>
</gene>
<dbReference type="GO" id="GO:0003677">
    <property type="term" value="F:DNA binding"/>
    <property type="evidence" value="ECO:0007669"/>
    <property type="project" value="UniProtKB-UniRule"/>
</dbReference>
<evidence type="ECO:0000256" key="2">
    <source>
        <dbReference type="PROSITE-ProRule" id="PRU00335"/>
    </source>
</evidence>
<dbReference type="Pfam" id="PF00440">
    <property type="entry name" value="TetR_N"/>
    <property type="match status" value="1"/>
</dbReference>
<dbReference type="EMBL" id="CP051180">
    <property type="protein sequence ID" value="QIZ78137.1"/>
    <property type="molecule type" value="Genomic_DNA"/>
</dbReference>
<keyword evidence="5" id="KW-1185">Reference proteome</keyword>
<evidence type="ECO:0000256" key="1">
    <source>
        <dbReference type="ARBA" id="ARBA00023125"/>
    </source>
</evidence>
<dbReference type="Proteomes" id="UP000501602">
    <property type="component" value="Chromosome"/>
</dbReference>